<keyword evidence="1" id="KW-0805">Transcription regulation</keyword>
<dbReference type="RefSeq" id="WP_101751159.1">
    <property type="nucleotide sequence ID" value="NZ_CP025430.1"/>
</dbReference>
<name>A0A2H5EUZ2_9RHOB</name>
<dbReference type="InterPro" id="IPR051011">
    <property type="entry name" value="Metal_resp_trans_reg"/>
</dbReference>
<reference evidence="5 6" key="1">
    <citation type="journal article" date="2013" name="Antonie Van Leeuwenhoek">
        <title>Paracoccus zhejiangensis sp. nov., isolated from activated sludge in wastewater-treatment system.</title>
        <authorList>
            <person name="Wu Z.G."/>
            <person name="Zhang D.F."/>
            <person name="Liu Y.L."/>
            <person name="Wang F."/>
            <person name="Jiang X."/>
            <person name="Li C."/>
            <person name="Li S.P."/>
            <person name="Hong Q."/>
            <person name="Li W.J."/>
        </authorList>
    </citation>
    <scope>NUCLEOTIDE SEQUENCE [LARGE SCALE GENOMIC DNA]</scope>
    <source>
        <strain evidence="5 6">J6</strain>
    </source>
</reference>
<evidence type="ECO:0000256" key="1">
    <source>
        <dbReference type="ARBA" id="ARBA00023015"/>
    </source>
</evidence>
<dbReference type="PRINTS" id="PR00778">
    <property type="entry name" value="HTHARSR"/>
</dbReference>
<keyword evidence="6" id="KW-1185">Reference proteome</keyword>
<dbReference type="InterPro" id="IPR011991">
    <property type="entry name" value="ArsR-like_HTH"/>
</dbReference>
<dbReference type="NCBIfam" id="NF033788">
    <property type="entry name" value="HTH_metalloreg"/>
    <property type="match status" value="1"/>
</dbReference>
<dbReference type="SUPFAM" id="SSF46785">
    <property type="entry name" value="Winged helix' DNA-binding domain"/>
    <property type="match status" value="1"/>
</dbReference>
<dbReference type="PANTHER" id="PTHR43132">
    <property type="entry name" value="ARSENICAL RESISTANCE OPERON REPRESSOR ARSR-RELATED"/>
    <property type="match status" value="1"/>
</dbReference>
<dbReference type="Proteomes" id="UP000234530">
    <property type="component" value="Chromosome"/>
</dbReference>
<dbReference type="CDD" id="cd00090">
    <property type="entry name" value="HTH_ARSR"/>
    <property type="match status" value="1"/>
</dbReference>
<evidence type="ECO:0000259" key="4">
    <source>
        <dbReference type="PROSITE" id="PS50987"/>
    </source>
</evidence>
<keyword evidence="2" id="KW-0238">DNA-binding</keyword>
<evidence type="ECO:0000313" key="6">
    <source>
        <dbReference type="Proteomes" id="UP000234530"/>
    </source>
</evidence>
<dbReference type="GO" id="GO:0003700">
    <property type="term" value="F:DNA-binding transcription factor activity"/>
    <property type="evidence" value="ECO:0007669"/>
    <property type="project" value="InterPro"/>
</dbReference>
<dbReference type="EMBL" id="CP025430">
    <property type="protein sequence ID" value="AUH63117.1"/>
    <property type="molecule type" value="Genomic_DNA"/>
</dbReference>
<dbReference type="Pfam" id="PF12840">
    <property type="entry name" value="HTH_20"/>
    <property type="match status" value="1"/>
</dbReference>
<dbReference type="KEGG" id="pzh:CX676_02215"/>
<dbReference type="PANTHER" id="PTHR43132:SF2">
    <property type="entry name" value="ARSENICAL RESISTANCE OPERON REPRESSOR ARSR-RELATED"/>
    <property type="match status" value="1"/>
</dbReference>
<dbReference type="AlphaFoldDB" id="A0A2H5EUZ2"/>
<accession>A0A2H5EUZ2</accession>
<dbReference type="GO" id="GO:0003677">
    <property type="term" value="F:DNA binding"/>
    <property type="evidence" value="ECO:0007669"/>
    <property type="project" value="UniProtKB-KW"/>
</dbReference>
<feature type="domain" description="HTH arsR-type" evidence="4">
    <location>
        <begin position="1"/>
        <end position="95"/>
    </location>
</feature>
<evidence type="ECO:0000256" key="2">
    <source>
        <dbReference type="ARBA" id="ARBA00023125"/>
    </source>
</evidence>
<keyword evidence="3" id="KW-0804">Transcription</keyword>
<dbReference type="Gene3D" id="1.10.10.10">
    <property type="entry name" value="Winged helix-like DNA-binding domain superfamily/Winged helix DNA-binding domain"/>
    <property type="match status" value="1"/>
</dbReference>
<sequence>MEETRALSALAAMANPTRLRILRALVAAEPQGLTAGQLAETAEATPSRASFHLSNLADAGLVTSTRNAREITYRVEFAAIGGLVDYIIRDCCRNNGTVIACCAPSRNCGGNPDAARGVGPET</sequence>
<dbReference type="SMART" id="SM00418">
    <property type="entry name" value="HTH_ARSR"/>
    <property type="match status" value="1"/>
</dbReference>
<dbReference type="InterPro" id="IPR036388">
    <property type="entry name" value="WH-like_DNA-bd_sf"/>
</dbReference>
<evidence type="ECO:0000313" key="5">
    <source>
        <dbReference type="EMBL" id="AUH63117.1"/>
    </source>
</evidence>
<gene>
    <name evidence="5" type="ORF">CX676_02215</name>
</gene>
<dbReference type="PROSITE" id="PS50987">
    <property type="entry name" value="HTH_ARSR_2"/>
    <property type="match status" value="1"/>
</dbReference>
<proteinExistence type="predicted"/>
<evidence type="ECO:0000256" key="3">
    <source>
        <dbReference type="ARBA" id="ARBA00023163"/>
    </source>
</evidence>
<organism evidence="5 6">
    <name type="scientific">Paracoccus zhejiangensis</name>
    <dbReference type="NCBI Taxonomy" id="1077935"/>
    <lineage>
        <taxon>Bacteria</taxon>
        <taxon>Pseudomonadati</taxon>
        <taxon>Pseudomonadota</taxon>
        <taxon>Alphaproteobacteria</taxon>
        <taxon>Rhodobacterales</taxon>
        <taxon>Paracoccaceae</taxon>
        <taxon>Paracoccus</taxon>
    </lineage>
</organism>
<dbReference type="OrthoDB" id="9804742at2"/>
<protein>
    <submittedName>
        <fullName evidence="5">Transcriptional regulator</fullName>
    </submittedName>
</protein>
<dbReference type="InterPro" id="IPR036390">
    <property type="entry name" value="WH_DNA-bd_sf"/>
</dbReference>
<dbReference type="InterPro" id="IPR001845">
    <property type="entry name" value="HTH_ArsR_DNA-bd_dom"/>
</dbReference>